<comment type="subcellular location">
    <subcellularLocation>
        <location evidence="1">Membrane</location>
        <topology evidence="1">Multi-pass membrane protein</topology>
    </subcellularLocation>
</comment>
<feature type="signal peptide" evidence="12">
    <location>
        <begin position="1"/>
        <end position="17"/>
    </location>
</feature>
<evidence type="ECO:0000259" key="13">
    <source>
        <dbReference type="Pfam" id="PF00060"/>
    </source>
</evidence>
<feature type="domain" description="Ionotropic glutamate receptor C-terminal" evidence="13">
    <location>
        <begin position="1"/>
        <end position="137"/>
    </location>
</feature>
<gene>
    <name evidence="14" type="ORF">FNV43_RR21995</name>
</gene>
<dbReference type="Proteomes" id="UP000796880">
    <property type="component" value="Unassembled WGS sequence"/>
</dbReference>
<dbReference type="GO" id="GO:0016020">
    <property type="term" value="C:membrane"/>
    <property type="evidence" value="ECO:0007669"/>
    <property type="project" value="UniProtKB-SubCell"/>
</dbReference>
<sequence>MIIWVFVILILTSSYTATLTSMLTIQQIQLNTKGNYVGYGPAAEGAVINLNSEGAERFVSTEEYVDALSKRSKHGGSPLVHDMSWTIEKLREEGELAKLETEWFRSKSTCTFEESSNGTPDALSAHDFGGLFMISGISSTLALLLFSTPEMELWISKTTTAECRKYLFNKDMNSSKTDNLSQEGKFSVASVDDIAKERDTQKRNPKTSQLFTQEE</sequence>
<keyword evidence="12" id="KW-0732">Signal</keyword>
<dbReference type="InterPro" id="IPR015683">
    <property type="entry name" value="Ionotropic_Glu_rcpt"/>
</dbReference>
<keyword evidence="7" id="KW-0675">Receptor</keyword>
<keyword evidence="5" id="KW-0406">Ion transport</keyword>
<dbReference type="Gene3D" id="1.10.287.70">
    <property type="match status" value="1"/>
</dbReference>
<evidence type="ECO:0000256" key="3">
    <source>
        <dbReference type="ARBA" id="ARBA00022692"/>
    </source>
</evidence>
<evidence type="ECO:0000256" key="10">
    <source>
        <dbReference type="ARBA" id="ARBA00023303"/>
    </source>
</evidence>
<name>A0A8K0GS39_9ROSA</name>
<evidence type="ECO:0000256" key="7">
    <source>
        <dbReference type="ARBA" id="ARBA00023170"/>
    </source>
</evidence>
<keyword evidence="8" id="KW-0325">Glycoprotein</keyword>
<accession>A0A8K0GS39</accession>
<keyword evidence="15" id="KW-1185">Reference proteome</keyword>
<organism evidence="14 15">
    <name type="scientific">Rhamnella rubrinervis</name>
    <dbReference type="NCBI Taxonomy" id="2594499"/>
    <lineage>
        <taxon>Eukaryota</taxon>
        <taxon>Viridiplantae</taxon>
        <taxon>Streptophyta</taxon>
        <taxon>Embryophyta</taxon>
        <taxon>Tracheophyta</taxon>
        <taxon>Spermatophyta</taxon>
        <taxon>Magnoliopsida</taxon>
        <taxon>eudicotyledons</taxon>
        <taxon>Gunneridae</taxon>
        <taxon>Pentapetalae</taxon>
        <taxon>rosids</taxon>
        <taxon>fabids</taxon>
        <taxon>Rosales</taxon>
        <taxon>Rhamnaceae</taxon>
        <taxon>rhamnoid group</taxon>
        <taxon>Rhamneae</taxon>
        <taxon>Rhamnella</taxon>
    </lineage>
</organism>
<evidence type="ECO:0000256" key="2">
    <source>
        <dbReference type="ARBA" id="ARBA00022448"/>
    </source>
</evidence>
<dbReference type="PANTHER" id="PTHR18966">
    <property type="entry name" value="IONOTROPIC GLUTAMATE RECEPTOR"/>
    <property type="match status" value="1"/>
</dbReference>
<evidence type="ECO:0000256" key="4">
    <source>
        <dbReference type="ARBA" id="ARBA00022989"/>
    </source>
</evidence>
<dbReference type="OrthoDB" id="1194604at2759"/>
<evidence type="ECO:0000256" key="5">
    <source>
        <dbReference type="ARBA" id="ARBA00023065"/>
    </source>
</evidence>
<protein>
    <recommendedName>
        <fullName evidence="13">Ionotropic glutamate receptor C-terminal domain-containing protein</fullName>
    </recommendedName>
</protein>
<evidence type="ECO:0000256" key="9">
    <source>
        <dbReference type="ARBA" id="ARBA00023286"/>
    </source>
</evidence>
<evidence type="ECO:0000256" key="12">
    <source>
        <dbReference type="SAM" id="SignalP"/>
    </source>
</evidence>
<keyword evidence="2" id="KW-0813">Transport</keyword>
<dbReference type="InterPro" id="IPR001320">
    <property type="entry name" value="Iontro_rcpt_C"/>
</dbReference>
<feature type="region of interest" description="Disordered" evidence="11">
    <location>
        <begin position="196"/>
        <end position="215"/>
    </location>
</feature>
<reference evidence="14" key="1">
    <citation type="submission" date="2020-03" db="EMBL/GenBank/DDBJ databases">
        <title>A high-quality chromosome-level genome assembly of a woody plant with both climbing and erect habits, Rhamnella rubrinervis.</title>
        <authorList>
            <person name="Lu Z."/>
            <person name="Yang Y."/>
            <person name="Zhu X."/>
            <person name="Sun Y."/>
        </authorList>
    </citation>
    <scope>NUCLEOTIDE SEQUENCE</scope>
    <source>
        <strain evidence="14">BYM</strain>
        <tissue evidence="14">Leaf</tissue>
    </source>
</reference>
<dbReference type="AlphaFoldDB" id="A0A8K0GS39"/>
<dbReference type="Pfam" id="PF00060">
    <property type="entry name" value="Lig_chan"/>
    <property type="match status" value="1"/>
</dbReference>
<feature type="chain" id="PRO_5035472891" description="Ionotropic glutamate receptor C-terminal domain-containing protein" evidence="12">
    <location>
        <begin position="18"/>
        <end position="215"/>
    </location>
</feature>
<evidence type="ECO:0000313" key="14">
    <source>
        <dbReference type="EMBL" id="KAF3434908.1"/>
    </source>
</evidence>
<evidence type="ECO:0000256" key="8">
    <source>
        <dbReference type="ARBA" id="ARBA00023180"/>
    </source>
</evidence>
<keyword evidence="9" id="KW-1071">Ligand-gated ion channel</keyword>
<keyword evidence="4" id="KW-1133">Transmembrane helix</keyword>
<keyword evidence="6" id="KW-0472">Membrane</keyword>
<proteinExistence type="predicted"/>
<dbReference type="EMBL" id="VOIH02000010">
    <property type="protein sequence ID" value="KAF3434908.1"/>
    <property type="molecule type" value="Genomic_DNA"/>
</dbReference>
<keyword evidence="3" id="KW-0812">Transmembrane</keyword>
<keyword evidence="10" id="KW-0407">Ion channel</keyword>
<evidence type="ECO:0000256" key="6">
    <source>
        <dbReference type="ARBA" id="ARBA00023136"/>
    </source>
</evidence>
<evidence type="ECO:0000256" key="1">
    <source>
        <dbReference type="ARBA" id="ARBA00004141"/>
    </source>
</evidence>
<evidence type="ECO:0000313" key="15">
    <source>
        <dbReference type="Proteomes" id="UP000796880"/>
    </source>
</evidence>
<feature type="compositionally biased region" description="Polar residues" evidence="11">
    <location>
        <begin position="206"/>
        <end position="215"/>
    </location>
</feature>
<comment type="caution">
    <text evidence="14">The sequence shown here is derived from an EMBL/GenBank/DDBJ whole genome shotgun (WGS) entry which is preliminary data.</text>
</comment>
<dbReference type="GO" id="GO:0015276">
    <property type="term" value="F:ligand-gated monoatomic ion channel activity"/>
    <property type="evidence" value="ECO:0007669"/>
    <property type="project" value="InterPro"/>
</dbReference>
<evidence type="ECO:0000256" key="11">
    <source>
        <dbReference type="SAM" id="MobiDB-lite"/>
    </source>
</evidence>